<dbReference type="KEGG" id="smic:SmB9_01540"/>
<name>A0AAD1D274_SPHMI</name>
<comment type="similarity">
    <text evidence="1">Belongs to the ros/MucR family.</text>
</comment>
<dbReference type="Pfam" id="PF05443">
    <property type="entry name" value="ROS_MUCR"/>
    <property type="match status" value="1"/>
</dbReference>
<proteinExistence type="inferred from homology"/>
<accession>A0AAD1D274</accession>
<sequence length="155" mass="17008">MKQDAKPTGSYFMTEQNTHQDVLALTADIVSSHVANNTVAVSDLPTLIQNVYAALANVGGAMGPEKPKQEPAVSIRVSVKPDFITCLEDGKKLKMLKRHLMTHYNLTPDEYRAKWGLPADYPMVAPNYALQRQELAKKIGLGTKRTASGRGKKKA</sequence>
<reference evidence="3 5" key="2">
    <citation type="submission" date="2018-10" db="EMBL/GenBank/DDBJ databases">
        <title>Genomic Encyclopedia of Type Strains, Phase IV (KMG-IV): sequencing the most valuable type-strain genomes for metagenomic binning, comparative biology and taxonomic classification.</title>
        <authorList>
            <person name="Goeker M."/>
        </authorList>
    </citation>
    <scope>NUCLEOTIDE SEQUENCE [LARGE SCALE GENOMIC DNA]</scope>
    <source>
        <strain evidence="3 5">DSM 19791</strain>
    </source>
</reference>
<organism evidence="2 4">
    <name type="scientific">Sphingosinicella microcystinivorans</name>
    <dbReference type="NCBI Taxonomy" id="335406"/>
    <lineage>
        <taxon>Bacteria</taxon>
        <taxon>Pseudomonadati</taxon>
        <taxon>Pseudomonadota</taxon>
        <taxon>Alphaproteobacteria</taxon>
        <taxon>Sphingomonadales</taxon>
        <taxon>Sphingosinicellaceae</taxon>
        <taxon>Sphingosinicella</taxon>
    </lineage>
</organism>
<dbReference type="EMBL" id="RBWX01000008">
    <property type="protein sequence ID" value="RKS88740.1"/>
    <property type="molecule type" value="Genomic_DNA"/>
</dbReference>
<evidence type="ECO:0000313" key="2">
    <source>
        <dbReference type="EMBL" id="BBE32496.1"/>
    </source>
</evidence>
<keyword evidence="5" id="KW-1185">Reference proteome</keyword>
<dbReference type="GO" id="GO:0008270">
    <property type="term" value="F:zinc ion binding"/>
    <property type="evidence" value="ECO:0007669"/>
    <property type="project" value="InterPro"/>
</dbReference>
<dbReference type="Proteomes" id="UP000276029">
    <property type="component" value="Unassembled WGS sequence"/>
</dbReference>
<dbReference type="AlphaFoldDB" id="A0AAD1D274"/>
<dbReference type="InterPro" id="IPR008807">
    <property type="entry name" value="ROS_MUCR"/>
</dbReference>
<evidence type="ECO:0000313" key="5">
    <source>
        <dbReference type="Proteomes" id="UP000276029"/>
    </source>
</evidence>
<reference evidence="2 4" key="1">
    <citation type="submission" date="2018-06" db="EMBL/GenBank/DDBJ databases">
        <title>Complete Genome Sequence of the Microcystin-Degrading Bacterium Sphingosinicella microcystinivorans Strain B-9.</title>
        <authorList>
            <person name="Jin H."/>
            <person name="Nishizawa T."/>
            <person name="Guo Y."/>
            <person name="Nishizawa A."/>
            <person name="Park H."/>
            <person name="Kato H."/>
            <person name="Tsuji K."/>
            <person name="Harada K."/>
        </authorList>
    </citation>
    <scope>NUCLEOTIDE SEQUENCE [LARGE SCALE GENOMIC DNA]</scope>
    <source>
        <strain evidence="2 4">B9</strain>
    </source>
</reference>
<protein>
    <submittedName>
        <fullName evidence="2">MucR family transcriptional regulator</fullName>
    </submittedName>
</protein>
<dbReference type="EMBL" id="AP018711">
    <property type="protein sequence ID" value="BBE32496.1"/>
    <property type="molecule type" value="Genomic_DNA"/>
</dbReference>
<evidence type="ECO:0000313" key="3">
    <source>
        <dbReference type="EMBL" id="RKS88740.1"/>
    </source>
</evidence>
<dbReference type="Gene3D" id="1.10.10.1550">
    <property type="entry name" value="ROS/MUCR transcriptional regulator protein"/>
    <property type="match status" value="1"/>
</dbReference>
<dbReference type="GO" id="GO:0006355">
    <property type="term" value="P:regulation of DNA-templated transcription"/>
    <property type="evidence" value="ECO:0007669"/>
    <property type="project" value="InterPro"/>
</dbReference>
<evidence type="ECO:0000256" key="1">
    <source>
        <dbReference type="ARBA" id="ARBA00007031"/>
    </source>
</evidence>
<dbReference type="Proteomes" id="UP000275727">
    <property type="component" value="Chromosome"/>
</dbReference>
<gene>
    <name evidence="3" type="ORF">DFR51_1950</name>
    <name evidence="2" type="ORF">SmB9_01540</name>
</gene>
<evidence type="ECO:0000313" key="4">
    <source>
        <dbReference type="Proteomes" id="UP000275727"/>
    </source>
</evidence>
<dbReference type="InterPro" id="IPR041920">
    <property type="entry name" value="ROS/MUCR_sf"/>
</dbReference>
<dbReference type="GO" id="GO:0003677">
    <property type="term" value="F:DNA binding"/>
    <property type="evidence" value="ECO:0007669"/>
    <property type="project" value="InterPro"/>
</dbReference>